<keyword evidence="5 6" id="KW-0472">Membrane</keyword>
<evidence type="ECO:0000256" key="1">
    <source>
        <dbReference type="ARBA" id="ARBA00004651"/>
    </source>
</evidence>
<organism evidence="7 8">
    <name type="scientific">Thiomicrorhabdus sediminis</name>
    <dbReference type="NCBI Taxonomy" id="2580412"/>
    <lineage>
        <taxon>Bacteria</taxon>
        <taxon>Pseudomonadati</taxon>
        <taxon>Pseudomonadota</taxon>
        <taxon>Gammaproteobacteria</taxon>
        <taxon>Thiotrichales</taxon>
        <taxon>Piscirickettsiaceae</taxon>
        <taxon>Thiomicrorhabdus</taxon>
    </lineage>
</organism>
<keyword evidence="3 6" id="KW-0812">Transmembrane</keyword>
<evidence type="ECO:0000256" key="2">
    <source>
        <dbReference type="ARBA" id="ARBA00022475"/>
    </source>
</evidence>
<feature type="transmembrane region" description="Helical" evidence="6">
    <location>
        <begin position="196"/>
        <end position="219"/>
    </location>
</feature>
<dbReference type="KEGG" id="thig:FE785_02270"/>
<dbReference type="Proteomes" id="UP000304864">
    <property type="component" value="Chromosome"/>
</dbReference>
<dbReference type="PANTHER" id="PTHR30250">
    <property type="entry name" value="PST FAMILY PREDICTED COLANIC ACID TRANSPORTER"/>
    <property type="match status" value="1"/>
</dbReference>
<dbReference type="EMBL" id="CP040602">
    <property type="protein sequence ID" value="QCU89542.1"/>
    <property type="molecule type" value="Genomic_DNA"/>
</dbReference>
<feature type="transmembrane region" description="Helical" evidence="6">
    <location>
        <begin position="368"/>
        <end position="387"/>
    </location>
</feature>
<feature type="transmembrane region" description="Helical" evidence="6">
    <location>
        <begin position="157"/>
        <end position="176"/>
    </location>
</feature>
<name>A0A4P9K3R7_9GAMM</name>
<dbReference type="GO" id="GO:0005886">
    <property type="term" value="C:plasma membrane"/>
    <property type="evidence" value="ECO:0007669"/>
    <property type="project" value="UniProtKB-SubCell"/>
</dbReference>
<evidence type="ECO:0000256" key="3">
    <source>
        <dbReference type="ARBA" id="ARBA00022692"/>
    </source>
</evidence>
<feature type="transmembrane region" description="Helical" evidence="6">
    <location>
        <begin position="133"/>
        <end position="151"/>
    </location>
</feature>
<feature type="transmembrane region" description="Helical" evidence="6">
    <location>
        <begin position="40"/>
        <end position="64"/>
    </location>
</feature>
<comment type="subcellular location">
    <subcellularLocation>
        <location evidence="1">Cell membrane</location>
        <topology evidence="1">Multi-pass membrane protein</topology>
    </subcellularLocation>
</comment>
<keyword evidence="8" id="KW-1185">Reference proteome</keyword>
<dbReference type="AlphaFoldDB" id="A0A4P9K3R7"/>
<feature type="transmembrane region" description="Helical" evidence="6">
    <location>
        <begin position="239"/>
        <end position="257"/>
    </location>
</feature>
<keyword evidence="2" id="KW-1003">Cell membrane</keyword>
<gene>
    <name evidence="7" type="ORF">FE785_02270</name>
</gene>
<evidence type="ECO:0000256" key="4">
    <source>
        <dbReference type="ARBA" id="ARBA00022989"/>
    </source>
</evidence>
<dbReference type="RefSeq" id="WP_138564002.1">
    <property type="nucleotide sequence ID" value="NZ_CP040602.1"/>
</dbReference>
<feature type="transmembrane region" description="Helical" evidence="6">
    <location>
        <begin position="7"/>
        <end position="28"/>
    </location>
</feature>
<sequence length="395" mass="44536">MIKNHKGYLLLQVANKLIFGVSFFALASFVTLKELGEWEIFITTVYVLIPLISLQLHTAVFRFIGESLYVQTIHAIVNRSVYFLLFSVVLFLLAQHSNSILFFIPSYVAAILYGLFIIEFLKGRGELFKSSVVEFFIISLSYIAGIFSLYVDSGLPYYEVITLTAILASIIFHLYFKRTLSAGAKINIVLLKKMSIYSVALIPNALLWLLLNSGFKYIILLKTNLVHLAIFSINFRLSWALPILFSVIIVVIQNQALAVYRKNKNVEVFLLNKSVEIGVIFLLIGIVVWGGVLYAKDYYNVDNSILINVDSELLFVLLVSSILFILSSVLGLVYIVYKKTSLALSSILVSSLISILGSYLFIDSFGLYAVAYALLLGSFVNVMMRYYDLRRLSVQ</sequence>
<feature type="transmembrane region" description="Helical" evidence="6">
    <location>
        <begin position="100"/>
        <end position="121"/>
    </location>
</feature>
<feature type="transmembrane region" description="Helical" evidence="6">
    <location>
        <begin position="315"/>
        <end position="335"/>
    </location>
</feature>
<feature type="transmembrane region" description="Helical" evidence="6">
    <location>
        <begin position="342"/>
        <end position="362"/>
    </location>
</feature>
<dbReference type="InterPro" id="IPR050833">
    <property type="entry name" value="Poly_Biosynth_Transport"/>
</dbReference>
<evidence type="ECO:0000313" key="8">
    <source>
        <dbReference type="Proteomes" id="UP000304864"/>
    </source>
</evidence>
<evidence type="ECO:0000313" key="7">
    <source>
        <dbReference type="EMBL" id="QCU89542.1"/>
    </source>
</evidence>
<proteinExistence type="predicted"/>
<evidence type="ECO:0008006" key="9">
    <source>
        <dbReference type="Google" id="ProtNLM"/>
    </source>
</evidence>
<feature type="transmembrane region" description="Helical" evidence="6">
    <location>
        <begin position="277"/>
        <end position="295"/>
    </location>
</feature>
<evidence type="ECO:0000256" key="5">
    <source>
        <dbReference type="ARBA" id="ARBA00023136"/>
    </source>
</evidence>
<keyword evidence="4 6" id="KW-1133">Transmembrane helix</keyword>
<feature type="transmembrane region" description="Helical" evidence="6">
    <location>
        <begin position="76"/>
        <end position="94"/>
    </location>
</feature>
<evidence type="ECO:0000256" key="6">
    <source>
        <dbReference type="SAM" id="Phobius"/>
    </source>
</evidence>
<dbReference type="PANTHER" id="PTHR30250:SF11">
    <property type="entry name" value="O-ANTIGEN TRANSPORTER-RELATED"/>
    <property type="match status" value="1"/>
</dbReference>
<accession>A0A4P9K3R7</accession>
<reference evidence="7 8" key="1">
    <citation type="submission" date="2019-05" db="EMBL/GenBank/DDBJ databases">
        <title>Thiomicrorhabdus sediminis sp. nov, a novel sulfur-oxidizing bacterium isolated from coastal sediment.</title>
        <authorList>
            <person name="Liu X."/>
        </authorList>
    </citation>
    <scope>NUCLEOTIDE SEQUENCE [LARGE SCALE GENOMIC DNA]</scope>
    <source>
        <strain evidence="7 8">G1</strain>
    </source>
</reference>
<protein>
    <recommendedName>
        <fullName evidence="9">Membrane protein involved in the export of O-antigen and teichoic acid</fullName>
    </recommendedName>
</protein>